<gene>
    <name evidence="7" type="ORF">LIER_06536</name>
</gene>
<dbReference type="PANTHER" id="PTHR11945">
    <property type="entry name" value="MADS BOX PROTEIN"/>
    <property type="match status" value="1"/>
</dbReference>
<evidence type="ECO:0000256" key="3">
    <source>
        <dbReference type="ARBA" id="ARBA00023125"/>
    </source>
</evidence>
<evidence type="ECO:0000256" key="1">
    <source>
        <dbReference type="ARBA" id="ARBA00004123"/>
    </source>
</evidence>
<dbReference type="Pfam" id="PF00319">
    <property type="entry name" value="SRF-TF"/>
    <property type="match status" value="1"/>
</dbReference>
<dbReference type="PANTHER" id="PTHR11945:SF448">
    <property type="entry name" value="MADS-BOX TRANSCRIPTION FACTOR FAMILY PROTEIN"/>
    <property type="match status" value="1"/>
</dbReference>
<dbReference type="GO" id="GO:0005634">
    <property type="term" value="C:nucleus"/>
    <property type="evidence" value="ECO:0007669"/>
    <property type="project" value="UniProtKB-SubCell"/>
</dbReference>
<accession>A0AAV3P4N8</accession>
<keyword evidence="5" id="KW-0539">Nucleus</keyword>
<evidence type="ECO:0000313" key="7">
    <source>
        <dbReference type="EMBL" id="GAA0146624.1"/>
    </source>
</evidence>
<sequence>MENIVKKKNMGRQKIEIKKMEKKDRLQVTFSKRRKGLFKKVEEFSKLCGGDAAVLVRSPGGKPFSWGTPSVEHVINRYIGLNNDDAHQNISSGSSVTTEINGVCENMLVGEAMKEKEIGKKQSFEELKGDELFWWNKSIDDLDLQQLEEFKVALERLKSTIMARANTMLF</sequence>
<evidence type="ECO:0000259" key="6">
    <source>
        <dbReference type="PROSITE" id="PS50066"/>
    </source>
</evidence>
<comment type="caution">
    <text evidence="7">The sequence shown here is derived from an EMBL/GenBank/DDBJ whole genome shotgun (WGS) entry which is preliminary data.</text>
</comment>
<protein>
    <submittedName>
        <fullName evidence="7">MADS box transcription factor</fullName>
    </submittedName>
</protein>
<dbReference type="Proteomes" id="UP001454036">
    <property type="component" value="Unassembled WGS sequence"/>
</dbReference>
<evidence type="ECO:0000256" key="4">
    <source>
        <dbReference type="ARBA" id="ARBA00023163"/>
    </source>
</evidence>
<evidence type="ECO:0000256" key="5">
    <source>
        <dbReference type="ARBA" id="ARBA00023242"/>
    </source>
</evidence>
<proteinExistence type="predicted"/>
<keyword evidence="4" id="KW-0804">Transcription</keyword>
<dbReference type="GO" id="GO:0000978">
    <property type="term" value="F:RNA polymerase II cis-regulatory region sequence-specific DNA binding"/>
    <property type="evidence" value="ECO:0007669"/>
    <property type="project" value="TreeGrafter"/>
</dbReference>
<dbReference type="GO" id="GO:0046983">
    <property type="term" value="F:protein dimerization activity"/>
    <property type="evidence" value="ECO:0007669"/>
    <property type="project" value="InterPro"/>
</dbReference>
<feature type="domain" description="MADS-box" evidence="6">
    <location>
        <begin position="10"/>
        <end position="70"/>
    </location>
</feature>
<keyword evidence="2" id="KW-0805">Transcription regulation</keyword>
<dbReference type="PRINTS" id="PR00404">
    <property type="entry name" value="MADSDOMAIN"/>
</dbReference>
<dbReference type="Gene3D" id="3.40.1810.10">
    <property type="entry name" value="Transcription factor, MADS-box"/>
    <property type="match status" value="1"/>
</dbReference>
<dbReference type="InterPro" id="IPR036879">
    <property type="entry name" value="TF_MADSbox_sf"/>
</dbReference>
<keyword evidence="8" id="KW-1185">Reference proteome</keyword>
<reference evidence="7 8" key="1">
    <citation type="submission" date="2024-01" db="EMBL/GenBank/DDBJ databases">
        <title>The complete chloroplast genome sequence of Lithospermum erythrorhizon: insights into the phylogenetic relationship among Boraginaceae species and the maternal lineages of purple gromwells.</title>
        <authorList>
            <person name="Okada T."/>
            <person name="Watanabe K."/>
        </authorList>
    </citation>
    <scope>NUCLEOTIDE SEQUENCE [LARGE SCALE GENOMIC DNA]</scope>
</reference>
<dbReference type="AlphaFoldDB" id="A0AAV3P4N8"/>
<dbReference type="SMART" id="SM00432">
    <property type="entry name" value="MADS"/>
    <property type="match status" value="1"/>
</dbReference>
<keyword evidence="3" id="KW-0238">DNA-binding</keyword>
<dbReference type="InterPro" id="IPR002100">
    <property type="entry name" value="TF_MADSbox"/>
</dbReference>
<comment type="subcellular location">
    <subcellularLocation>
        <location evidence="1">Nucleus</location>
    </subcellularLocation>
</comment>
<evidence type="ECO:0000256" key="2">
    <source>
        <dbReference type="ARBA" id="ARBA00023015"/>
    </source>
</evidence>
<dbReference type="SUPFAM" id="SSF55455">
    <property type="entry name" value="SRF-like"/>
    <property type="match status" value="1"/>
</dbReference>
<organism evidence="7 8">
    <name type="scientific">Lithospermum erythrorhizon</name>
    <name type="common">Purple gromwell</name>
    <name type="synonym">Lithospermum officinale var. erythrorhizon</name>
    <dbReference type="NCBI Taxonomy" id="34254"/>
    <lineage>
        <taxon>Eukaryota</taxon>
        <taxon>Viridiplantae</taxon>
        <taxon>Streptophyta</taxon>
        <taxon>Embryophyta</taxon>
        <taxon>Tracheophyta</taxon>
        <taxon>Spermatophyta</taxon>
        <taxon>Magnoliopsida</taxon>
        <taxon>eudicotyledons</taxon>
        <taxon>Gunneridae</taxon>
        <taxon>Pentapetalae</taxon>
        <taxon>asterids</taxon>
        <taxon>lamiids</taxon>
        <taxon>Boraginales</taxon>
        <taxon>Boraginaceae</taxon>
        <taxon>Boraginoideae</taxon>
        <taxon>Lithospermeae</taxon>
        <taxon>Lithospermum</taxon>
    </lineage>
</organism>
<dbReference type="EMBL" id="BAABME010000959">
    <property type="protein sequence ID" value="GAA0146624.1"/>
    <property type="molecule type" value="Genomic_DNA"/>
</dbReference>
<evidence type="ECO:0000313" key="8">
    <source>
        <dbReference type="Proteomes" id="UP001454036"/>
    </source>
</evidence>
<dbReference type="PROSITE" id="PS50066">
    <property type="entry name" value="MADS_BOX_2"/>
    <property type="match status" value="1"/>
</dbReference>
<name>A0AAV3P4N8_LITER</name>
<dbReference type="GO" id="GO:0000981">
    <property type="term" value="F:DNA-binding transcription factor activity, RNA polymerase II-specific"/>
    <property type="evidence" value="ECO:0007669"/>
    <property type="project" value="TreeGrafter"/>
</dbReference>